<gene>
    <name evidence="1" type="ORF">HDG69_002356</name>
</gene>
<name>A0ABX2A5C8_9MICO</name>
<evidence type="ECO:0000313" key="2">
    <source>
        <dbReference type="Proteomes" id="UP000757540"/>
    </source>
</evidence>
<reference evidence="1 2" key="1">
    <citation type="submission" date="2020-05" db="EMBL/GenBank/DDBJ databases">
        <title>Genomic Encyclopedia of Type Strains, Phase III (KMG-III): the genomes of soil and plant-associated and newly described type strains.</title>
        <authorList>
            <person name="Whitman W."/>
        </authorList>
    </citation>
    <scope>NUCLEOTIDE SEQUENCE [LARGE SCALE GENOMIC DNA]</scope>
    <source>
        <strain evidence="1 2">KCTC 19046</strain>
    </source>
</reference>
<dbReference type="Proteomes" id="UP000757540">
    <property type="component" value="Unassembled WGS sequence"/>
</dbReference>
<comment type="caution">
    <text evidence="1">The sequence shown here is derived from an EMBL/GenBank/DDBJ whole genome shotgun (WGS) entry which is preliminary data.</text>
</comment>
<dbReference type="RefSeq" id="WP_171783955.1">
    <property type="nucleotide sequence ID" value="NZ_BAAAML010000009.1"/>
</dbReference>
<dbReference type="EMBL" id="JABEZU010000002">
    <property type="protein sequence ID" value="NOV97781.1"/>
    <property type="molecule type" value="Genomic_DNA"/>
</dbReference>
<proteinExistence type="predicted"/>
<accession>A0ABX2A5C8</accession>
<sequence length="111" mass="13105">MGRAYLREWDYVDQFWHTLVQVGLDLVDEGVADPFFLDQSMPIRARVPRREPERVLFTVVDTTVRVGRRAFLRQLAEHALWFDDRHRRVTGDVMSTYRADAERVRAAAEAW</sequence>
<organism evidence="1 2">
    <name type="scientific">Isoptericola halotolerans</name>
    <dbReference type="NCBI Taxonomy" id="300560"/>
    <lineage>
        <taxon>Bacteria</taxon>
        <taxon>Bacillati</taxon>
        <taxon>Actinomycetota</taxon>
        <taxon>Actinomycetes</taxon>
        <taxon>Micrococcales</taxon>
        <taxon>Promicromonosporaceae</taxon>
        <taxon>Isoptericola</taxon>
    </lineage>
</organism>
<protein>
    <submittedName>
        <fullName evidence="1">Uncharacterized protein</fullName>
    </submittedName>
</protein>
<evidence type="ECO:0000313" key="1">
    <source>
        <dbReference type="EMBL" id="NOV97781.1"/>
    </source>
</evidence>
<keyword evidence="2" id="KW-1185">Reference proteome</keyword>